<dbReference type="Proteomes" id="UP001238450">
    <property type="component" value="Unassembled WGS sequence"/>
</dbReference>
<gene>
    <name evidence="2" type="ORF">J2Z48_000692</name>
</gene>
<sequence length="139" mass="16722">MKQIRVYNQVFRIEKTVYSVQGIQLPIPVSYRQLAFFAGTLFLMFLLNEIPPFSWVDYYLIKFIGIPLLVAWFFTRKTLDGKAPHRFLIRFLEYRSQPKYFARYQEIPVEKKARYHYTGTVVYRRHEEVTDDAKHSLSD</sequence>
<dbReference type="AlphaFoldDB" id="A0AAJ1TCT8"/>
<evidence type="ECO:0008006" key="4">
    <source>
        <dbReference type="Google" id="ProtNLM"/>
    </source>
</evidence>
<comment type="caution">
    <text evidence="2">The sequence shown here is derived from an EMBL/GenBank/DDBJ whole genome shotgun (WGS) entry which is preliminary data.</text>
</comment>
<name>A0AAJ1TCT8_9BACL</name>
<dbReference type="Pfam" id="PF12648">
    <property type="entry name" value="TcpE"/>
    <property type="match status" value="1"/>
</dbReference>
<feature type="transmembrane region" description="Helical" evidence="1">
    <location>
        <begin position="59"/>
        <end position="75"/>
    </location>
</feature>
<accession>A0AAJ1TCT8</accession>
<protein>
    <recommendedName>
        <fullName evidence="4">Conjugal transfer protein</fullName>
    </recommendedName>
</protein>
<dbReference type="RefSeq" id="WP_307251062.1">
    <property type="nucleotide sequence ID" value="NZ_JAUSUV010000003.1"/>
</dbReference>
<evidence type="ECO:0000313" key="2">
    <source>
        <dbReference type="EMBL" id="MDQ0416525.1"/>
    </source>
</evidence>
<keyword evidence="1" id="KW-0812">Transmembrane</keyword>
<feature type="transmembrane region" description="Helical" evidence="1">
    <location>
        <begin position="29"/>
        <end position="47"/>
    </location>
</feature>
<keyword evidence="3" id="KW-1185">Reference proteome</keyword>
<keyword evidence="1" id="KW-1133">Transmembrane helix</keyword>
<organism evidence="2 3">
    <name type="scientific">Croceifilum oryzae</name>
    <dbReference type="NCBI Taxonomy" id="1553429"/>
    <lineage>
        <taxon>Bacteria</taxon>
        <taxon>Bacillati</taxon>
        <taxon>Bacillota</taxon>
        <taxon>Bacilli</taxon>
        <taxon>Bacillales</taxon>
        <taxon>Thermoactinomycetaceae</taxon>
        <taxon>Croceifilum</taxon>
    </lineage>
</organism>
<dbReference type="InterPro" id="IPR025608">
    <property type="entry name" value="TcpE"/>
</dbReference>
<reference evidence="2 3" key="1">
    <citation type="submission" date="2023-07" db="EMBL/GenBank/DDBJ databases">
        <title>Genomic Encyclopedia of Type Strains, Phase IV (KMG-IV): sequencing the most valuable type-strain genomes for metagenomic binning, comparative biology and taxonomic classification.</title>
        <authorList>
            <person name="Goeker M."/>
        </authorList>
    </citation>
    <scope>NUCLEOTIDE SEQUENCE [LARGE SCALE GENOMIC DNA]</scope>
    <source>
        <strain evidence="2 3">DSM 46876</strain>
    </source>
</reference>
<keyword evidence="1" id="KW-0472">Membrane</keyword>
<evidence type="ECO:0000313" key="3">
    <source>
        <dbReference type="Proteomes" id="UP001238450"/>
    </source>
</evidence>
<dbReference type="EMBL" id="JAUSUV010000003">
    <property type="protein sequence ID" value="MDQ0416525.1"/>
    <property type="molecule type" value="Genomic_DNA"/>
</dbReference>
<proteinExistence type="predicted"/>
<evidence type="ECO:0000256" key="1">
    <source>
        <dbReference type="SAM" id="Phobius"/>
    </source>
</evidence>